<accession>H7EIQ7</accession>
<dbReference type="SMART" id="SM00304">
    <property type="entry name" value="HAMP"/>
    <property type="match status" value="1"/>
</dbReference>
<evidence type="ECO:0000256" key="8">
    <source>
        <dbReference type="ARBA" id="ARBA00029447"/>
    </source>
</evidence>
<dbReference type="SMART" id="SM00283">
    <property type="entry name" value="MA"/>
    <property type="match status" value="1"/>
</dbReference>
<evidence type="ECO:0000313" key="13">
    <source>
        <dbReference type="EMBL" id="EIC02485.1"/>
    </source>
</evidence>
<keyword evidence="14" id="KW-1185">Reference proteome</keyword>
<evidence type="ECO:0000259" key="11">
    <source>
        <dbReference type="PROSITE" id="PS50111"/>
    </source>
</evidence>
<sequence>MTLARRSVTLLGIPTAIIFLLTTIFIARNTRINYERQMREMMHAQTKNCVLDIENALTAPLKMTEALGFMFRNGFYDDDGMTNDAFENLSCAYPDFSGFYGCRADKTMFKSSRLTLPANYDPTSRGWYSSAVEHNGRIAYSDVYIDAFTDELVLTFSQAVYKNGALDGVISFDYPLDGIKKILGNQNNGSGTMSFILSSKGNFFVHDTYKPTENIRSVKDGLYRDIGDKILAGEGVVRGSIDGTKYVFQVMKIPMTGWVYVFGISDDILYHDPRFARNVLALSLFIMFVIIMLITFVMMKQVTRPLSQTAASLTKIASGDADLRQRIKLTPISNEVKQIVRGFNEFVEKLHGIISVMKDSKESLARAGLNLGEGTQETSAAITQILGSIESFGGKLGRQSNCVEETAGAVNQIMGNIGSLESLVGTQGKFVQEASGAVEEMIGNISEVNRSVDKMASSFEVLARNAENGARTQGELQQQIGEIDAQSKLLSDANTVIASIASQTNMLAMNAAIEAAHAGDAGKGFAVVADEIRKLSETSSMQSRTIGDQLKRIQKTIEIVVDATKRGVDDYAMLASEIRETDSVVQQIRAAMDEQHSGSTQITGALHNMNDSTARVQIASREMAEGGRAIIGEMKALQDETSSMMQGMEEMSQSARKISETGKALSEISALMDDSISGIGAQVDKFRV</sequence>
<evidence type="ECO:0000256" key="6">
    <source>
        <dbReference type="ARBA" id="ARBA00023136"/>
    </source>
</evidence>
<dbReference type="Gene3D" id="6.10.340.10">
    <property type="match status" value="1"/>
</dbReference>
<dbReference type="Pfam" id="PF02743">
    <property type="entry name" value="dCache_1"/>
    <property type="match status" value="1"/>
</dbReference>
<dbReference type="PANTHER" id="PTHR32089">
    <property type="entry name" value="METHYL-ACCEPTING CHEMOTAXIS PROTEIN MCPB"/>
    <property type="match status" value="1"/>
</dbReference>
<evidence type="ECO:0000313" key="14">
    <source>
        <dbReference type="Proteomes" id="UP000003571"/>
    </source>
</evidence>
<feature type="domain" description="HAMP" evidence="12">
    <location>
        <begin position="300"/>
        <end position="355"/>
    </location>
</feature>
<keyword evidence="2" id="KW-1003">Cell membrane</keyword>
<dbReference type="eggNOG" id="COG0840">
    <property type="taxonomic scope" value="Bacteria"/>
</dbReference>
<dbReference type="PROSITE" id="PS50885">
    <property type="entry name" value="HAMP"/>
    <property type="match status" value="1"/>
</dbReference>
<evidence type="ECO:0000256" key="7">
    <source>
        <dbReference type="ARBA" id="ARBA00023224"/>
    </source>
</evidence>
<dbReference type="GO" id="GO:0007165">
    <property type="term" value="P:signal transduction"/>
    <property type="evidence" value="ECO:0007669"/>
    <property type="project" value="UniProtKB-KW"/>
</dbReference>
<dbReference type="InterPro" id="IPR003660">
    <property type="entry name" value="HAMP_dom"/>
</dbReference>
<evidence type="ECO:0000256" key="4">
    <source>
        <dbReference type="ARBA" id="ARBA00022692"/>
    </source>
</evidence>
<dbReference type="PANTHER" id="PTHR32089:SF112">
    <property type="entry name" value="LYSOZYME-LIKE PROTEIN-RELATED"/>
    <property type="match status" value="1"/>
</dbReference>
<dbReference type="EMBL" id="AGRW01000038">
    <property type="protein sequence ID" value="EIC02485.1"/>
    <property type="molecule type" value="Genomic_DNA"/>
</dbReference>
<feature type="domain" description="Methyl-accepting transducer" evidence="11">
    <location>
        <begin position="402"/>
        <end position="624"/>
    </location>
</feature>
<dbReference type="AlphaFoldDB" id="H7EIQ7"/>
<protein>
    <submittedName>
        <fullName evidence="13">Methyl-accepting chemotaxis sensory transducer with Cache sensor</fullName>
    </submittedName>
</protein>
<organism evidence="13 14">
    <name type="scientific">Treponema saccharophilum DSM 2985</name>
    <dbReference type="NCBI Taxonomy" id="907348"/>
    <lineage>
        <taxon>Bacteria</taxon>
        <taxon>Pseudomonadati</taxon>
        <taxon>Spirochaetota</taxon>
        <taxon>Spirochaetia</taxon>
        <taxon>Spirochaetales</taxon>
        <taxon>Treponemataceae</taxon>
        <taxon>Treponema</taxon>
    </lineage>
</organism>
<dbReference type="InterPro" id="IPR029151">
    <property type="entry name" value="Sensor-like_sf"/>
</dbReference>
<dbReference type="STRING" id="907348.TresaDRAFT_2363"/>
<dbReference type="Proteomes" id="UP000003571">
    <property type="component" value="Unassembled WGS sequence"/>
</dbReference>
<dbReference type="OrthoDB" id="2489132at2"/>
<dbReference type="SUPFAM" id="SSF103190">
    <property type="entry name" value="Sensory domain-like"/>
    <property type="match status" value="1"/>
</dbReference>
<feature type="transmembrane region" description="Helical" evidence="10">
    <location>
        <begin position="279"/>
        <end position="299"/>
    </location>
</feature>
<reference evidence="13 14" key="1">
    <citation type="submission" date="2011-09" db="EMBL/GenBank/DDBJ databases">
        <title>The draft genome of Treponema saccharophilum DSM 2985.</title>
        <authorList>
            <consortium name="US DOE Joint Genome Institute (JGI-PGF)"/>
            <person name="Lucas S."/>
            <person name="Copeland A."/>
            <person name="Lapidus A."/>
            <person name="Glavina del Rio T."/>
            <person name="Dalin E."/>
            <person name="Tice H."/>
            <person name="Bruce D."/>
            <person name="Goodwin L."/>
            <person name="Pitluck S."/>
            <person name="Peters L."/>
            <person name="Kyrpides N."/>
            <person name="Mavromatis K."/>
            <person name="Ivanova N."/>
            <person name="Markowitz V."/>
            <person name="Cheng J.-F."/>
            <person name="Hugenholtz P."/>
            <person name="Woyke T."/>
            <person name="Wu D."/>
            <person name="Gronow S."/>
            <person name="Wellnitz S."/>
            <person name="Brambilla E."/>
            <person name="Klenk H.-P."/>
            <person name="Eisen J.A."/>
        </authorList>
    </citation>
    <scope>NUCLEOTIDE SEQUENCE [LARGE SCALE GENOMIC DNA]</scope>
    <source>
        <strain evidence="13 14">DSM 2985</strain>
    </source>
</reference>
<keyword evidence="7 9" id="KW-0807">Transducer</keyword>
<dbReference type="CDD" id="cd06225">
    <property type="entry name" value="HAMP"/>
    <property type="match status" value="1"/>
</dbReference>
<dbReference type="CDD" id="cd12913">
    <property type="entry name" value="PDC1_MCP_like"/>
    <property type="match status" value="1"/>
</dbReference>
<dbReference type="Pfam" id="PF00672">
    <property type="entry name" value="HAMP"/>
    <property type="match status" value="1"/>
</dbReference>
<dbReference type="Pfam" id="PF00015">
    <property type="entry name" value="MCPsignal"/>
    <property type="match status" value="1"/>
</dbReference>
<evidence type="ECO:0000259" key="12">
    <source>
        <dbReference type="PROSITE" id="PS50885"/>
    </source>
</evidence>
<gene>
    <name evidence="13" type="ORF">TresaDRAFT_2363</name>
</gene>
<dbReference type="InterPro" id="IPR033479">
    <property type="entry name" value="dCache_1"/>
</dbReference>
<dbReference type="InterPro" id="IPR004089">
    <property type="entry name" value="MCPsignal_dom"/>
</dbReference>
<keyword evidence="6 10" id="KW-0472">Membrane</keyword>
<evidence type="ECO:0000256" key="5">
    <source>
        <dbReference type="ARBA" id="ARBA00022989"/>
    </source>
</evidence>
<keyword evidence="4 10" id="KW-0812">Transmembrane</keyword>
<evidence type="ECO:0000256" key="3">
    <source>
        <dbReference type="ARBA" id="ARBA00022500"/>
    </source>
</evidence>
<dbReference type="Gene3D" id="1.10.287.950">
    <property type="entry name" value="Methyl-accepting chemotaxis protein"/>
    <property type="match status" value="1"/>
</dbReference>
<dbReference type="GO" id="GO:0006935">
    <property type="term" value="P:chemotaxis"/>
    <property type="evidence" value="ECO:0007669"/>
    <property type="project" value="UniProtKB-KW"/>
</dbReference>
<name>H7EIQ7_9SPIR</name>
<dbReference type="SUPFAM" id="SSF58104">
    <property type="entry name" value="Methyl-accepting chemotaxis protein (MCP) signaling domain"/>
    <property type="match status" value="1"/>
</dbReference>
<dbReference type="GO" id="GO:0005886">
    <property type="term" value="C:plasma membrane"/>
    <property type="evidence" value="ECO:0007669"/>
    <property type="project" value="UniProtKB-SubCell"/>
</dbReference>
<dbReference type="PATRIC" id="fig|907348.3.peg.715"/>
<keyword evidence="5 10" id="KW-1133">Transmembrane helix</keyword>
<dbReference type="PROSITE" id="PS50111">
    <property type="entry name" value="CHEMOTAXIS_TRANSDUC_2"/>
    <property type="match status" value="1"/>
</dbReference>
<dbReference type="Gene3D" id="3.30.450.20">
    <property type="entry name" value="PAS domain"/>
    <property type="match status" value="2"/>
</dbReference>
<dbReference type="RefSeq" id="WP_002702947.1">
    <property type="nucleotide sequence ID" value="NZ_AGRW01000038.1"/>
</dbReference>
<proteinExistence type="inferred from homology"/>
<evidence type="ECO:0000256" key="1">
    <source>
        <dbReference type="ARBA" id="ARBA00004651"/>
    </source>
</evidence>
<evidence type="ECO:0000256" key="10">
    <source>
        <dbReference type="SAM" id="Phobius"/>
    </source>
</evidence>
<comment type="similarity">
    <text evidence="8">Belongs to the methyl-accepting chemotaxis (MCP) protein family.</text>
</comment>
<evidence type="ECO:0000256" key="9">
    <source>
        <dbReference type="PROSITE-ProRule" id="PRU00284"/>
    </source>
</evidence>
<evidence type="ECO:0000256" key="2">
    <source>
        <dbReference type="ARBA" id="ARBA00022475"/>
    </source>
</evidence>
<comment type="caution">
    <text evidence="13">The sequence shown here is derived from an EMBL/GenBank/DDBJ whole genome shotgun (WGS) entry which is preliminary data.</text>
</comment>
<comment type="subcellular location">
    <subcellularLocation>
        <location evidence="1">Cell membrane</location>
        <topology evidence="1">Multi-pass membrane protein</topology>
    </subcellularLocation>
</comment>
<feature type="transmembrane region" description="Helical" evidence="10">
    <location>
        <begin position="6"/>
        <end position="27"/>
    </location>
</feature>
<keyword evidence="3" id="KW-0145">Chemotaxis</keyword>